<dbReference type="SMART" id="SM00564">
    <property type="entry name" value="PQQ"/>
    <property type="match status" value="4"/>
</dbReference>
<reference evidence="6" key="1">
    <citation type="submission" date="2022-03" db="EMBL/GenBank/DDBJ databases">
        <title>The complete genome sequence of a Methyloterrigena soli.</title>
        <authorList>
            <person name="Zi Z."/>
        </authorList>
    </citation>
    <scope>NUCLEOTIDE SEQUENCE</scope>
    <source>
        <strain evidence="6">M48</strain>
    </source>
</reference>
<dbReference type="Pfam" id="PF01011">
    <property type="entry name" value="PQQ"/>
    <property type="match status" value="2"/>
</dbReference>
<comment type="caution">
    <text evidence="6">The sequence shown here is derived from an EMBL/GenBank/DDBJ whole genome shotgun (WGS) entry which is preliminary data.</text>
</comment>
<dbReference type="InterPro" id="IPR018391">
    <property type="entry name" value="PQQ_b-propeller_rpt"/>
</dbReference>
<evidence type="ECO:0000256" key="1">
    <source>
        <dbReference type="ARBA" id="ARBA00001931"/>
    </source>
</evidence>
<dbReference type="Gene3D" id="2.140.10.10">
    <property type="entry name" value="Quinoprotein alcohol dehydrogenase-like superfamily"/>
    <property type="match status" value="1"/>
</dbReference>
<dbReference type="EMBL" id="JALAZD010000001">
    <property type="protein sequence ID" value="MCI0125388.1"/>
    <property type="molecule type" value="Genomic_DNA"/>
</dbReference>
<evidence type="ECO:0000259" key="5">
    <source>
        <dbReference type="Pfam" id="PF01011"/>
    </source>
</evidence>
<name>A0AA41QJP4_9HYPH</name>
<dbReference type="AlphaFoldDB" id="A0AA41QJP4"/>
<evidence type="ECO:0000256" key="2">
    <source>
        <dbReference type="ARBA" id="ARBA00008156"/>
    </source>
</evidence>
<accession>A0AA41QJP4</accession>
<sequence>MKNIAFSAAVVAGVCSGALANEDVLKLQADPANNVMPSITYNGWNFSQLDQITLDNVNKLRVDWTFQIGVADEAQAPPLVVGDTMYIATPKPNRIYALDLSDAGAIKWEFRADSSNLSEVTPLACCGAQTRGINYAEGKLFFQSLGGKVYSLDAETGALLWEKQATDIKAAETMVGNGIVIKDLYIAGMAGGEYGARGYVVAFDINTGEEKWRYYSMGPNKDVGIGPRFKPFYKFDQIENPAEASWFEDSWKHGGGTNWGYFTYDPELNMFYHSTGNCGPWNPDYRRPWGELDMDEKGVLQSYRSNYCASILARDATTGELIWAYNVTPQDQWDLDEPNINPLVDLEINGVKHKALVRAARNGYFYVLDRTTGELLNDPWPFVHQNIIKGIDKATGSPMYNIDTMLFTNAEDRLKYTQAGALTEKDKAIAAEEAELYGEDAGDAPSGTEAVICPTIAARNWENDAYSPSTGLLYTSVQFGCRSMRMTEGQYVYPMTAEGYKLFEWTGEKFWVDRDGNKTDVKNQLQANDPVTGKTIWSIDYVQPSQDPIMATATDILFVGGDDKGAFRAINAKTGEVVWEFRTGNNTSVSPVTYMHDGKQYIAVIASARPGVLPVAADAAPDAVNRYQREGSTLYVFALGE</sequence>
<evidence type="ECO:0000313" key="6">
    <source>
        <dbReference type="EMBL" id="MCI0125388.1"/>
    </source>
</evidence>
<organism evidence="6 7">
    <name type="scientific">Paradevosia shaoguanensis</name>
    <dbReference type="NCBI Taxonomy" id="1335043"/>
    <lineage>
        <taxon>Bacteria</taxon>
        <taxon>Pseudomonadati</taxon>
        <taxon>Pseudomonadota</taxon>
        <taxon>Alphaproteobacteria</taxon>
        <taxon>Hyphomicrobiales</taxon>
        <taxon>Devosiaceae</taxon>
        <taxon>Paradevosia</taxon>
    </lineage>
</organism>
<dbReference type="RefSeq" id="WP_281734629.1">
    <property type="nucleotide sequence ID" value="NZ_JAKETQ010000001.1"/>
</dbReference>
<dbReference type="Proteomes" id="UP001156140">
    <property type="component" value="Unassembled WGS sequence"/>
</dbReference>
<feature type="domain" description="Pyrrolo-quinoline quinone repeat" evidence="5">
    <location>
        <begin position="42"/>
        <end position="489"/>
    </location>
</feature>
<dbReference type="PANTHER" id="PTHR32303:SF10">
    <property type="entry name" value="OUTER MEMBRANE PROTEIN ASSEMBLY FACTOR BAMB"/>
    <property type="match status" value="1"/>
</dbReference>
<dbReference type="GO" id="GO:0016491">
    <property type="term" value="F:oxidoreductase activity"/>
    <property type="evidence" value="ECO:0007669"/>
    <property type="project" value="UniProtKB-KW"/>
</dbReference>
<evidence type="ECO:0000256" key="3">
    <source>
        <dbReference type="ARBA" id="ARBA00023002"/>
    </source>
</evidence>
<dbReference type="SUPFAM" id="SSF50998">
    <property type="entry name" value="Quinoprotein alcohol dehydrogenase-like"/>
    <property type="match status" value="1"/>
</dbReference>
<evidence type="ECO:0000313" key="7">
    <source>
        <dbReference type="Proteomes" id="UP001156140"/>
    </source>
</evidence>
<feature type="chain" id="PRO_5041230236" evidence="4">
    <location>
        <begin position="21"/>
        <end position="641"/>
    </location>
</feature>
<keyword evidence="3" id="KW-0560">Oxidoreductase</keyword>
<comment type="similarity">
    <text evidence="2">Belongs to the bacterial PQQ dehydrogenase family.</text>
</comment>
<dbReference type="PANTHER" id="PTHR32303">
    <property type="entry name" value="QUINOPROTEIN ALCOHOL DEHYDROGENASE (CYTOCHROME C)"/>
    <property type="match status" value="1"/>
</dbReference>
<protein>
    <submittedName>
        <fullName evidence="6">PQQ-binding-like beta-propeller repeat protein</fullName>
    </submittedName>
</protein>
<proteinExistence type="inferred from homology"/>
<feature type="domain" description="Pyrrolo-quinoline quinone repeat" evidence="5">
    <location>
        <begin position="535"/>
        <end position="602"/>
    </location>
</feature>
<keyword evidence="7" id="KW-1185">Reference proteome</keyword>
<feature type="signal peptide" evidence="4">
    <location>
        <begin position="1"/>
        <end position="20"/>
    </location>
</feature>
<dbReference type="InterPro" id="IPR002372">
    <property type="entry name" value="PQQ_rpt_dom"/>
</dbReference>
<comment type="cofactor">
    <cofactor evidence="1">
        <name>pyrroloquinoline quinone</name>
        <dbReference type="ChEBI" id="CHEBI:58442"/>
    </cofactor>
</comment>
<gene>
    <name evidence="6" type="ORF">ML536_00955</name>
</gene>
<evidence type="ECO:0000256" key="4">
    <source>
        <dbReference type="SAM" id="SignalP"/>
    </source>
</evidence>
<dbReference type="InterPro" id="IPR011047">
    <property type="entry name" value="Quinoprotein_ADH-like_sf"/>
</dbReference>
<keyword evidence="4" id="KW-0732">Signal</keyword>